<evidence type="ECO:0000313" key="8">
    <source>
        <dbReference type="Proteomes" id="UP000298787"/>
    </source>
</evidence>
<dbReference type="GO" id="GO:0005840">
    <property type="term" value="C:ribosome"/>
    <property type="evidence" value="ECO:0007669"/>
    <property type="project" value="UniProtKB-KW"/>
</dbReference>
<protein>
    <recommendedName>
        <fullName evidence="5">40S ribosomal protein S27</fullName>
    </recommendedName>
</protein>
<evidence type="ECO:0000256" key="1">
    <source>
        <dbReference type="ARBA" id="ARBA00010919"/>
    </source>
</evidence>
<keyword evidence="5" id="KW-0863">Zinc-finger</keyword>
<keyword evidence="3 5" id="KW-0689">Ribosomal protein</keyword>
<dbReference type="GO" id="GO:0003735">
    <property type="term" value="F:structural constituent of ribosome"/>
    <property type="evidence" value="ECO:0007669"/>
    <property type="project" value="InterPro"/>
</dbReference>
<feature type="region of interest" description="Disordered" evidence="6">
    <location>
        <begin position="1"/>
        <end position="21"/>
    </location>
</feature>
<keyword evidence="2 5" id="KW-0862">Zinc</keyword>
<dbReference type="SUPFAM" id="SSF57829">
    <property type="entry name" value="Zn-binding ribosomal proteins"/>
    <property type="match status" value="1"/>
</dbReference>
<sequence>MPLAKDLLHPSPEEEKRRHKKKRLVQCPNSYFMDVKCPGCYKITTVFSHAQTVVLCVGCSTVLCQPTGGKARLTEVSYCNRKLSAAREQQISVKRDAEAKTNSKRKILFLIDVEIKGDKYDEIHVLCMQPEESVGGHHCHGANIVPVRFYGDSDNGISWTQ</sequence>
<evidence type="ECO:0000256" key="2">
    <source>
        <dbReference type="ARBA" id="ARBA00022833"/>
    </source>
</evidence>
<dbReference type="PANTHER" id="PTHR11594">
    <property type="entry name" value="40S RIBOSOMAL PROTEIN S27"/>
    <property type="match status" value="1"/>
</dbReference>
<keyword evidence="8" id="KW-1185">Reference proteome</keyword>
<evidence type="ECO:0000256" key="3">
    <source>
        <dbReference type="ARBA" id="ARBA00022980"/>
    </source>
</evidence>
<dbReference type="GO" id="GO:0008270">
    <property type="term" value="F:zinc ion binding"/>
    <property type="evidence" value="ECO:0007669"/>
    <property type="project" value="UniProtKB-KW"/>
</dbReference>
<dbReference type="GO" id="GO:1990904">
    <property type="term" value="C:ribonucleoprotein complex"/>
    <property type="evidence" value="ECO:0007669"/>
    <property type="project" value="UniProtKB-KW"/>
</dbReference>
<dbReference type="InterPro" id="IPR011332">
    <property type="entry name" value="Ribosomal_zn-bd"/>
</dbReference>
<accession>A0A4U5V2U9</accession>
<evidence type="ECO:0000256" key="4">
    <source>
        <dbReference type="ARBA" id="ARBA00023274"/>
    </source>
</evidence>
<dbReference type="EMBL" id="CM014091">
    <property type="protein sequence ID" value="TKS82104.1"/>
    <property type="molecule type" value="Genomic_DNA"/>
</dbReference>
<dbReference type="PROSITE" id="PS01168">
    <property type="entry name" value="RIBOSOMAL_S27E"/>
    <property type="match status" value="1"/>
</dbReference>
<evidence type="ECO:0000256" key="5">
    <source>
        <dbReference type="RuleBase" id="RU000671"/>
    </source>
</evidence>
<dbReference type="InterPro" id="IPR000592">
    <property type="entry name" value="Ribosomal_eS27"/>
</dbReference>
<dbReference type="GO" id="GO:0006412">
    <property type="term" value="P:translation"/>
    <property type="evidence" value="ECO:0007669"/>
    <property type="project" value="InterPro"/>
</dbReference>
<reference evidence="7 8" key="1">
    <citation type="submission" date="2019-01" db="EMBL/GenBank/DDBJ databases">
        <title>Genome Assembly of Collichthys lucidus.</title>
        <authorList>
            <person name="Cai M."/>
            <person name="Xiao S."/>
        </authorList>
    </citation>
    <scope>NUCLEOTIDE SEQUENCE [LARGE SCALE GENOMIC DNA]</scope>
    <source>
        <strain evidence="7">JT15FE1705JMU</strain>
        <tissue evidence="7">Muscle</tissue>
    </source>
</reference>
<dbReference type="Gene3D" id="2.20.25.100">
    <property type="entry name" value="Zn-binding ribosomal proteins"/>
    <property type="match status" value="1"/>
</dbReference>
<dbReference type="AlphaFoldDB" id="A0A4U5V2U9"/>
<name>A0A4U5V2U9_COLLU</name>
<keyword evidence="5" id="KW-0479">Metal-binding</keyword>
<evidence type="ECO:0000313" key="7">
    <source>
        <dbReference type="EMBL" id="TKS82104.1"/>
    </source>
</evidence>
<dbReference type="Proteomes" id="UP000298787">
    <property type="component" value="Chromosome 14"/>
</dbReference>
<dbReference type="InterPro" id="IPR023407">
    <property type="entry name" value="Ribosomal_eS27_Zn-bd_dom_sf"/>
</dbReference>
<proteinExistence type="inferred from homology"/>
<dbReference type="STRING" id="240159.A0A4U5V2U9"/>
<dbReference type="FunFam" id="2.20.25.100:FF:000001">
    <property type="entry name" value="40S ribosomal protein S27"/>
    <property type="match status" value="1"/>
</dbReference>
<dbReference type="HAMAP" id="MF_00371">
    <property type="entry name" value="Ribosomal_eS27"/>
    <property type="match status" value="1"/>
</dbReference>
<comment type="cofactor">
    <cofactor evidence="5">
        <name>Zn(2+)</name>
        <dbReference type="ChEBI" id="CHEBI:29105"/>
    </cofactor>
    <text evidence="5">Binds 1 zinc ion per subunit.</text>
</comment>
<comment type="similarity">
    <text evidence="1 5">Belongs to the eukaryotic ribosomal protein eS27 family.</text>
</comment>
<gene>
    <name evidence="7" type="ORF">D9C73_016213</name>
</gene>
<feature type="compositionally biased region" description="Basic and acidic residues" evidence="6">
    <location>
        <begin position="1"/>
        <end position="16"/>
    </location>
</feature>
<organism evidence="7 8">
    <name type="scientific">Collichthys lucidus</name>
    <name type="common">Big head croaker</name>
    <name type="synonym">Sciaena lucida</name>
    <dbReference type="NCBI Taxonomy" id="240159"/>
    <lineage>
        <taxon>Eukaryota</taxon>
        <taxon>Metazoa</taxon>
        <taxon>Chordata</taxon>
        <taxon>Craniata</taxon>
        <taxon>Vertebrata</taxon>
        <taxon>Euteleostomi</taxon>
        <taxon>Actinopterygii</taxon>
        <taxon>Neopterygii</taxon>
        <taxon>Teleostei</taxon>
        <taxon>Neoteleostei</taxon>
        <taxon>Acanthomorphata</taxon>
        <taxon>Eupercaria</taxon>
        <taxon>Sciaenidae</taxon>
        <taxon>Collichthys</taxon>
    </lineage>
</organism>
<evidence type="ECO:0000256" key="6">
    <source>
        <dbReference type="SAM" id="MobiDB-lite"/>
    </source>
</evidence>
<dbReference type="Pfam" id="PF01667">
    <property type="entry name" value="Ribosomal_S27e"/>
    <property type="match status" value="1"/>
</dbReference>
<keyword evidence="4 5" id="KW-0687">Ribonucleoprotein</keyword>